<evidence type="ECO:0000313" key="6">
    <source>
        <dbReference type="EMBL" id="UFZ06747.1"/>
    </source>
</evidence>
<evidence type="ECO:0000256" key="3">
    <source>
        <dbReference type="ARBA" id="ARBA00023237"/>
    </source>
</evidence>
<evidence type="ECO:0000256" key="4">
    <source>
        <dbReference type="PROSITE-ProRule" id="PRU00473"/>
    </source>
</evidence>
<dbReference type="PANTHER" id="PTHR30329:SF21">
    <property type="entry name" value="LIPOPROTEIN YIAD-RELATED"/>
    <property type="match status" value="1"/>
</dbReference>
<organism evidence="6 7">
    <name type="scientific">Bradyrhizobium ontarionense</name>
    <dbReference type="NCBI Taxonomy" id="2898149"/>
    <lineage>
        <taxon>Bacteria</taxon>
        <taxon>Pseudomonadati</taxon>
        <taxon>Pseudomonadota</taxon>
        <taxon>Alphaproteobacteria</taxon>
        <taxon>Hyphomicrobiales</taxon>
        <taxon>Nitrobacteraceae</taxon>
        <taxon>Bradyrhizobium</taxon>
    </lineage>
</organism>
<dbReference type="RefSeq" id="WP_231326204.1">
    <property type="nucleotide sequence ID" value="NZ_CP088156.1"/>
</dbReference>
<dbReference type="PRINTS" id="PR01021">
    <property type="entry name" value="OMPADOMAIN"/>
</dbReference>
<dbReference type="Pfam" id="PF00691">
    <property type="entry name" value="OmpA"/>
    <property type="match status" value="1"/>
</dbReference>
<accession>A0ABY3RIM8</accession>
<evidence type="ECO:0000256" key="2">
    <source>
        <dbReference type="ARBA" id="ARBA00023136"/>
    </source>
</evidence>
<dbReference type="InterPro" id="IPR006665">
    <property type="entry name" value="OmpA-like"/>
</dbReference>
<evidence type="ECO:0000259" key="5">
    <source>
        <dbReference type="PROSITE" id="PS51123"/>
    </source>
</evidence>
<dbReference type="EMBL" id="CP088156">
    <property type="protein sequence ID" value="UFZ06747.1"/>
    <property type="molecule type" value="Genomic_DNA"/>
</dbReference>
<proteinExistence type="predicted"/>
<dbReference type="Gene3D" id="3.40.1520.20">
    <property type="match status" value="4"/>
</dbReference>
<dbReference type="CDD" id="cd07185">
    <property type="entry name" value="OmpA_C-like"/>
    <property type="match status" value="1"/>
</dbReference>
<dbReference type="Gene3D" id="3.30.1330.60">
    <property type="entry name" value="OmpA-like domain"/>
    <property type="match status" value="1"/>
</dbReference>
<dbReference type="PROSITE" id="PS51123">
    <property type="entry name" value="OMPA_2"/>
    <property type="match status" value="1"/>
</dbReference>
<dbReference type="PRINTS" id="PR01023">
    <property type="entry name" value="NAFLGMOTY"/>
</dbReference>
<reference evidence="6" key="1">
    <citation type="journal article" date="2024" name="Antonie Van Leeuwenhoek">
        <title>Bradyrhizobium ontarionense sp. nov., a novel bacterial symbiont isolated from Aeschynomene indica (Indian jointvetch), harbours photosynthesis, nitrogen fixation and nitrous oxide (N2O) reductase genes.</title>
        <authorList>
            <person name="Bromfield E.S.P."/>
            <person name="Cloutier S."/>
        </authorList>
    </citation>
    <scope>NUCLEOTIDE SEQUENCE</scope>
    <source>
        <strain evidence="6">A19</strain>
    </source>
</reference>
<sequence length="707" mass="73238">MHQPSKWWAGLIVVAVLWLAAMIFKTSGVEDDIAPRARAAVAAAAPDTAAALKVSVSGRDVRIEGPEFSPDQPNRLNEAATVNGVRLVDGSYDKLPTPKPYAFRAARNGGQLVLEGGVPTPAIRDAVLTAARSAAGGGEVVDRLGYALGAPAEFAAIAGHGLVQAGILNGGTFSLADKAYSIAGAAASSDVYEAAIAATRQLPGGAALANVAILPPEARPFIWSAVRDGKSVVMSGVVPNDEIRRALEAAAVKAWPGLSVMHHMQIARGAPAGNFNAYTSYALGELARLSTGRVVISDANYTISGEAPSSAAYDEAMAAAGKLPGGLTLAKADILPPEIKPYRWSAQLDAAGVTLSGLAPSSAVRDTILRYAVGPFAGRRVLSQLEIARGAPDGDVAKASASLLKELAKLSEGRAEINETQVSIGGVGLANVTGASVREELAGALPAPFAIAVVDVRDGPVSPYVFGLQKQDGHVRLSGYVPDEAARRDLVGAATASFVTETVEDGLKIGDGAPTDFARSLKTTFPALARLWSTTLAAKDADITIEGQAIYDKSGEQVRKELADAAGDGFKLGDVKIGIKPESPPLPVDACQPAFSGLLEKGRIHFSTGSAELSRESLALLDHLVDVAQRCKAAEIAIEGHTDSVGDTENNIDLSKRRAAAVLGYIGGAGIDTSRMTAEGYGETRPIASNDTPEGRAQNRRIEFVVK</sequence>
<dbReference type="InterPro" id="IPR036737">
    <property type="entry name" value="OmpA-like_sf"/>
</dbReference>
<dbReference type="Proteomes" id="UP001431010">
    <property type="component" value="Chromosome"/>
</dbReference>
<comment type="subcellular location">
    <subcellularLocation>
        <location evidence="1">Cell outer membrane</location>
    </subcellularLocation>
</comment>
<feature type="domain" description="OmpA-like" evidence="5">
    <location>
        <begin position="593"/>
        <end position="707"/>
    </location>
</feature>
<name>A0ABY3RIM8_9BRAD</name>
<evidence type="ECO:0000256" key="1">
    <source>
        <dbReference type="ARBA" id="ARBA00004442"/>
    </source>
</evidence>
<gene>
    <name evidence="6" type="ORF">LQG66_10785</name>
</gene>
<dbReference type="SUPFAM" id="SSF103088">
    <property type="entry name" value="OmpA-like"/>
    <property type="match status" value="1"/>
</dbReference>
<evidence type="ECO:0000313" key="7">
    <source>
        <dbReference type="Proteomes" id="UP001431010"/>
    </source>
</evidence>
<keyword evidence="3" id="KW-0998">Cell outer membrane</keyword>
<dbReference type="InterPro" id="IPR006664">
    <property type="entry name" value="OMP_bac"/>
</dbReference>
<dbReference type="InterPro" id="IPR050330">
    <property type="entry name" value="Bact_OuterMem_StrucFunc"/>
</dbReference>
<keyword evidence="7" id="KW-1185">Reference proteome</keyword>
<protein>
    <submittedName>
        <fullName evidence="6">OmpA family protein</fullName>
    </submittedName>
</protein>
<keyword evidence="2 4" id="KW-0472">Membrane</keyword>
<dbReference type="PANTHER" id="PTHR30329">
    <property type="entry name" value="STATOR ELEMENT OF FLAGELLAR MOTOR COMPLEX"/>
    <property type="match status" value="1"/>
</dbReference>